<dbReference type="GO" id="GO:0030833">
    <property type="term" value="P:regulation of actin filament polymerization"/>
    <property type="evidence" value="ECO:0007669"/>
    <property type="project" value="InterPro"/>
</dbReference>
<protein>
    <submittedName>
        <fullName evidence="2">Cytoplasmic FMR1-interacting protein</fullName>
    </submittedName>
</protein>
<evidence type="ECO:0000313" key="3">
    <source>
        <dbReference type="Proteomes" id="UP000316759"/>
    </source>
</evidence>
<feature type="region of interest" description="Disordered" evidence="1">
    <location>
        <begin position="314"/>
        <end position="345"/>
    </location>
</feature>
<dbReference type="OrthoDB" id="10265867at2759"/>
<dbReference type="GO" id="GO:0031267">
    <property type="term" value="F:small GTPase binding"/>
    <property type="evidence" value="ECO:0007669"/>
    <property type="project" value="InterPro"/>
</dbReference>
<dbReference type="Pfam" id="PF05994">
    <property type="entry name" value="FragX_IP"/>
    <property type="match status" value="1"/>
</dbReference>
<evidence type="ECO:0000313" key="2">
    <source>
        <dbReference type="EMBL" id="TPP57802.1"/>
    </source>
</evidence>
<feature type="compositionally biased region" description="Polar residues" evidence="1">
    <location>
        <begin position="326"/>
        <end position="336"/>
    </location>
</feature>
<accession>A0A504Y8H8</accession>
<feature type="non-terminal residue" evidence="2">
    <location>
        <position position="1"/>
    </location>
</feature>
<gene>
    <name evidence="2" type="ORF">FGIG_10199</name>
</gene>
<evidence type="ECO:0000256" key="1">
    <source>
        <dbReference type="SAM" id="MobiDB-lite"/>
    </source>
</evidence>
<dbReference type="EMBL" id="SUNJ01012732">
    <property type="protein sequence ID" value="TPP57802.1"/>
    <property type="molecule type" value="Genomic_DNA"/>
</dbReference>
<comment type="caution">
    <text evidence="2">The sequence shown here is derived from an EMBL/GenBank/DDBJ whole genome shotgun (WGS) entry which is preliminary data.</text>
</comment>
<dbReference type="Proteomes" id="UP000316759">
    <property type="component" value="Unassembled WGS sequence"/>
</dbReference>
<organism evidence="2 3">
    <name type="scientific">Fasciola gigantica</name>
    <name type="common">Giant liver fluke</name>
    <dbReference type="NCBI Taxonomy" id="46835"/>
    <lineage>
        <taxon>Eukaryota</taxon>
        <taxon>Metazoa</taxon>
        <taxon>Spiralia</taxon>
        <taxon>Lophotrochozoa</taxon>
        <taxon>Platyhelminthes</taxon>
        <taxon>Trematoda</taxon>
        <taxon>Digenea</taxon>
        <taxon>Plagiorchiida</taxon>
        <taxon>Echinostomata</taxon>
        <taxon>Echinostomatoidea</taxon>
        <taxon>Fasciolidae</taxon>
        <taxon>Fasciola</taxon>
    </lineage>
</organism>
<dbReference type="AlphaFoldDB" id="A0A504Y8H8"/>
<dbReference type="PANTHER" id="PTHR12195">
    <property type="entry name" value="CYTOPLASMIC FMR1-INTERACTING PROTEIN-RELATED"/>
    <property type="match status" value="1"/>
</dbReference>
<proteinExistence type="predicted"/>
<dbReference type="InterPro" id="IPR008081">
    <property type="entry name" value="Cytoplasmic_FMR1-int"/>
</dbReference>
<sequence length="345" mass="39025">PWSYLFVHCFNQNERCLSSLIIQYHYFHISSQFVLFLTTATKAKLAAEWRRERELQIKELQKKQESMTLVNVVAKIGTPDQMSLAKENEILTKERLCSGLVLFEHVLNRLRDFLNEEDSGGSTWYSLPSGSIGNSVSTAARDSSNSGVANDILSLESCSHFHRIWSAIQLVFCTPFGQNEYTVEEMFGEGLSWAGCAIILLLGQQRRFEILDFGGHLLRLQRADKKDMTPEGVVSFHFLPFFHEIQMEMNYTTTKNSILHQSSRSIIRTALSIASSEVVNYKWATVLSSLSFIKPLSSVLNQLSFPPLPIHNAPTRNTLDTRNDSLSKSVGNNPLSGHSHFLKPH</sequence>
<name>A0A504Y8H8_FASGI</name>
<reference evidence="2 3" key="1">
    <citation type="submission" date="2019-04" db="EMBL/GenBank/DDBJ databases">
        <title>Annotation for the trematode Fasciola gigantica.</title>
        <authorList>
            <person name="Choi Y.-J."/>
        </authorList>
    </citation>
    <scope>NUCLEOTIDE SEQUENCE [LARGE SCALE GENOMIC DNA]</scope>
    <source>
        <strain evidence="2">Uganda_cow_1</strain>
    </source>
</reference>
<keyword evidence="3" id="KW-1185">Reference proteome</keyword>
<dbReference type="STRING" id="46835.A0A504Y8H8"/>